<protein>
    <recommendedName>
        <fullName evidence="6">Selenoprotein F</fullName>
    </recommendedName>
</protein>
<keyword evidence="9" id="KW-1185">Reference proteome</keyword>
<dbReference type="InterPro" id="IPR036249">
    <property type="entry name" value="Thioredoxin-like_sf"/>
</dbReference>
<keyword evidence="3" id="KW-0732">Signal</keyword>
<evidence type="ECO:0000256" key="6">
    <source>
        <dbReference type="ARBA" id="ARBA00040775"/>
    </source>
</evidence>
<dbReference type="Pfam" id="PF08806">
    <property type="entry name" value="Sep15_SelM"/>
    <property type="match status" value="1"/>
</dbReference>
<comment type="subcellular location">
    <subcellularLocation>
        <location evidence="1">Endoplasmic reticulum lumen</location>
    </subcellularLocation>
</comment>
<evidence type="ECO:0000256" key="5">
    <source>
        <dbReference type="ARBA" id="ARBA00022933"/>
    </source>
</evidence>
<comment type="caution">
    <text evidence="8">The sequence shown here is derived from an EMBL/GenBank/DDBJ whole genome shotgun (WGS) entry which is preliminary data.</text>
</comment>
<evidence type="ECO:0000256" key="2">
    <source>
        <dbReference type="ARBA" id="ARBA00005742"/>
    </source>
</evidence>
<keyword evidence="4" id="KW-0256">Endoplasmic reticulum</keyword>
<feature type="domain" description="Selenoprotein F/M" evidence="7">
    <location>
        <begin position="11"/>
        <end position="68"/>
    </location>
</feature>
<keyword evidence="5" id="KW-0712">Selenocysteine</keyword>
<organism evidence="8 9">
    <name type="scientific">Stichopus japonicus</name>
    <name type="common">Sea cucumber</name>
    <dbReference type="NCBI Taxonomy" id="307972"/>
    <lineage>
        <taxon>Eukaryota</taxon>
        <taxon>Metazoa</taxon>
        <taxon>Echinodermata</taxon>
        <taxon>Eleutherozoa</taxon>
        <taxon>Echinozoa</taxon>
        <taxon>Holothuroidea</taxon>
        <taxon>Aspidochirotacea</taxon>
        <taxon>Aspidochirotida</taxon>
        <taxon>Stichopodidae</taxon>
        <taxon>Apostichopus</taxon>
    </lineage>
</organism>
<dbReference type="SUPFAM" id="SSF52833">
    <property type="entry name" value="Thioredoxin-like"/>
    <property type="match status" value="1"/>
</dbReference>
<dbReference type="OrthoDB" id="1910009at2759"/>
<dbReference type="InterPro" id="IPR038219">
    <property type="entry name" value="Sep15/SelM_sf"/>
</dbReference>
<sequence>MLPGGCRYREEAFVKSDRPNQFSNLKVKYVKGADPVLKFLDAQNNVEEVMSIEKWNTDTVEEFLQEHLAL</sequence>
<accession>A0A2G8JGH5</accession>
<gene>
    <name evidence="8" type="ORF">BSL78_28319</name>
</gene>
<evidence type="ECO:0000313" key="8">
    <source>
        <dbReference type="EMBL" id="PIK34856.1"/>
    </source>
</evidence>
<proteinExistence type="inferred from homology"/>
<evidence type="ECO:0000256" key="1">
    <source>
        <dbReference type="ARBA" id="ARBA00004319"/>
    </source>
</evidence>
<evidence type="ECO:0000259" key="7">
    <source>
        <dbReference type="Pfam" id="PF08806"/>
    </source>
</evidence>
<dbReference type="Gene3D" id="3.40.30.50">
    <property type="entry name" value="Sep15/SelM thioredoxin-like domain, active-site redox motif"/>
    <property type="match status" value="1"/>
</dbReference>
<evidence type="ECO:0000256" key="4">
    <source>
        <dbReference type="ARBA" id="ARBA00022824"/>
    </source>
</evidence>
<dbReference type="EMBL" id="MRZV01002059">
    <property type="protein sequence ID" value="PIK34856.1"/>
    <property type="molecule type" value="Genomic_DNA"/>
</dbReference>
<evidence type="ECO:0000313" key="9">
    <source>
        <dbReference type="Proteomes" id="UP000230750"/>
    </source>
</evidence>
<name>A0A2G8JGH5_STIJA</name>
<dbReference type="Proteomes" id="UP000230750">
    <property type="component" value="Unassembled WGS sequence"/>
</dbReference>
<dbReference type="GO" id="GO:0016491">
    <property type="term" value="F:oxidoreductase activity"/>
    <property type="evidence" value="ECO:0007669"/>
    <property type="project" value="TreeGrafter"/>
</dbReference>
<dbReference type="InterPro" id="IPR014912">
    <property type="entry name" value="Sep15_SelM_dom"/>
</dbReference>
<dbReference type="InterPro" id="IPR039992">
    <property type="entry name" value="Sep15_SelM"/>
</dbReference>
<dbReference type="GO" id="GO:0005788">
    <property type="term" value="C:endoplasmic reticulum lumen"/>
    <property type="evidence" value="ECO:0007669"/>
    <property type="project" value="UniProtKB-SubCell"/>
</dbReference>
<dbReference type="PANTHER" id="PTHR13077:SF6">
    <property type="entry name" value="SELENOPROTEIN F"/>
    <property type="match status" value="1"/>
</dbReference>
<comment type="similarity">
    <text evidence="2">Belongs to the selenoprotein M/F family.</text>
</comment>
<dbReference type="STRING" id="307972.A0A2G8JGH5"/>
<dbReference type="AlphaFoldDB" id="A0A2G8JGH5"/>
<evidence type="ECO:0000256" key="3">
    <source>
        <dbReference type="ARBA" id="ARBA00022729"/>
    </source>
</evidence>
<reference evidence="8 9" key="1">
    <citation type="journal article" date="2017" name="PLoS Biol.">
        <title>The sea cucumber genome provides insights into morphological evolution and visceral regeneration.</title>
        <authorList>
            <person name="Zhang X."/>
            <person name="Sun L."/>
            <person name="Yuan J."/>
            <person name="Sun Y."/>
            <person name="Gao Y."/>
            <person name="Zhang L."/>
            <person name="Li S."/>
            <person name="Dai H."/>
            <person name="Hamel J.F."/>
            <person name="Liu C."/>
            <person name="Yu Y."/>
            <person name="Liu S."/>
            <person name="Lin W."/>
            <person name="Guo K."/>
            <person name="Jin S."/>
            <person name="Xu P."/>
            <person name="Storey K.B."/>
            <person name="Huan P."/>
            <person name="Zhang T."/>
            <person name="Zhou Y."/>
            <person name="Zhang J."/>
            <person name="Lin C."/>
            <person name="Li X."/>
            <person name="Xing L."/>
            <person name="Huo D."/>
            <person name="Sun M."/>
            <person name="Wang L."/>
            <person name="Mercier A."/>
            <person name="Li F."/>
            <person name="Yang H."/>
            <person name="Xiang J."/>
        </authorList>
    </citation>
    <scope>NUCLEOTIDE SEQUENCE [LARGE SCALE GENOMIC DNA]</scope>
    <source>
        <strain evidence="8">Shaxun</strain>
        <tissue evidence="8">Muscle</tissue>
    </source>
</reference>
<dbReference type="PANTHER" id="PTHR13077">
    <property type="entry name" value="SELENOPROTEIN F"/>
    <property type="match status" value="1"/>
</dbReference>